<gene>
    <name evidence="7" type="ORF">DOO78_09290</name>
</gene>
<dbReference type="SUPFAM" id="SSF56935">
    <property type="entry name" value="Porins"/>
    <property type="match status" value="1"/>
</dbReference>
<dbReference type="InterPro" id="IPR010583">
    <property type="entry name" value="MipA"/>
</dbReference>
<proteinExistence type="inferred from homology"/>
<comment type="caution">
    <text evidence="7">The sequence shown here is derived from an EMBL/GenBank/DDBJ whole genome shotgun (WGS) entry which is preliminary data.</text>
</comment>
<dbReference type="OrthoDB" id="5462484at2"/>
<evidence type="ECO:0008006" key="9">
    <source>
        <dbReference type="Google" id="ProtNLM"/>
    </source>
</evidence>
<feature type="compositionally biased region" description="Basic residues" evidence="6">
    <location>
        <begin position="42"/>
        <end position="58"/>
    </location>
</feature>
<evidence type="ECO:0000256" key="5">
    <source>
        <dbReference type="ARBA" id="ARBA00023237"/>
    </source>
</evidence>
<keyword evidence="5" id="KW-0998">Cell outer membrane</keyword>
<feature type="compositionally biased region" description="Low complexity" evidence="6">
    <location>
        <begin position="15"/>
        <end position="32"/>
    </location>
</feature>
<feature type="region of interest" description="Disordered" evidence="6">
    <location>
        <begin position="73"/>
        <end position="96"/>
    </location>
</feature>
<name>A0A327M7D8_9PROT</name>
<keyword evidence="3" id="KW-0732">Signal</keyword>
<dbReference type="Proteomes" id="UP000249065">
    <property type="component" value="Unassembled WGS sequence"/>
</dbReference>
<evidence type="ECO:0000256" key="4">
    <source>
        <dbReference type="ARBA" id="ARBA00023136"/>
    </source>
</evidence>
<evidence type="ECO:0000256" key="6">
    <source>
        <dbReference type="SAM" id="MobiDB-lite"/>
    </source>
</evidence>
<evidence type="ECO:0000256" key="1">
    <source>
        <dbReference type="ARBA" id="ARBA00004442"/>
    </source>
</evidence>
<keyword evidence="8" id="KW-1185">Reference proteome</keyword>
<evidence type="ECO:0000256" key="3">
    <source>
        <dbReference type="ARBA" id="ARBA00022729"/>
    </source>
</evidence>
<organism evidence="7 8">
    <name type="scientific">Roseicella frigidaeris</name>
    <dbReference type="NCBI Taxonomy" id="2230885"/>
    <lineage>
        <taxon>Bacteria</taxon>
        <taxon>Pseudomonadati</taxon>
        <taxon>Pseudomonadota</taxon>
        <taxon>Alphaproteobacteria</taxon>
        <taxon>Acetobacterales</taxon>
        <taxon>Roseomonadaceae</taxon>
        <taxon>Roseicella</taxon>
    </lineage>
</organism>
<dbReference type="PANTHER" id="PTHR38776">
    <property type="entry name" value="MLTA-INTERACTING PROTEIN-RELATED"/>
    <property type="match status" value="1"/>
</dbReference>
<comment type="subcellular location">
    <subcellularLocation>
        <location evidence="1">Cell outer membrane</location>
    </subcellularLocation>
</comment>
<feature type="compositionally biased region" description="Basic residues" evidence="6">
    <location>
        <begin position="1"/>
        <end position="14"/>
    </location>
</feature>
<keyword evidence="4" id="KW-0472">Membrane</keyword>
<evidence type="ECO:0000313" key="8">
    <source>
        <dbReference type="Proteomes" id="UP000249065"/>
    </source>
</evidence>
<sequence>MGGKRPSRAGHRPRAGAVRRAALAGGAAPASLGGDGLAPRSPARRVRMPGGHGHRTKRSTTVPRIPAAAPAMAAGGIGGGRRPPRAPPARGNLHPMPTKLRQRVALLSCAMGLLAMARPDPAAAQPSFADIMPNFLGAGGGFAPEYSGSSRLEGGAAPVGRVSLGGERFAAITGPFAELNLIDSPTFQAGPALNYRFGRSGAEDRQVRALGSLDAGVELGGRFTVAYFNTNGIPFRARAGVAVLADASGHYGGAALVPSASLWVPLSREIFVGAGLVTRFASAAHNRYFYGVSAAGAAASGLRAFEPKGGFTTLTAWPAIVWRFRDNWTLGAGMAYMRLSDEVAGSPIVQRGSRDQFIGGVALAYTW</sequence>
<accession>A0A327M7D8</accession>
<evidence type="ECO:0000313" key="7">
    <source>
        <dbReference type="EMBL" id="RAI59221.1"/>
    </source>
</evidence>
<protein>
    <recommendedName>
        <fullName evidence="9">MipA/OmpV family protein</fullName>
    </recommendedName>
</protein>
<dbReference type="PANTHER" id="PTHR38776:SF1">
    <property type="entry name" value="MLTA-INTERACTING PROTEIN-RELATED"/>
    <property type="match status" value="1"/>
</dbReference>
<dbReference type="AlphaFoldDB" id="A0A327M7D8"/>
<dbReference type="GO" id="GO:0009279">
    <property type="term" value="C:cell outer membrane"/>
    <property type="evidence" value="ECO:0007669"/>
    <property type="project" value="UniProtKB-SubCell"/>
</dbReference>
<dbReference type="EMBL" id="QLIX01000005">
    <property type="protein sequence ID" value="RAI59221.1"/>
    <property type="molecule type" value="Genomic_DNA"/>
</dbReference>
<reference evidence="8" key="1">
    <citation type="submission" date="2018-06" db="EMBL/GenBank/DDBJ databases">
        <authorList>
            <person name="Khan S.A."/>
        </authorList>
    </citation>
    <scope>NUCLEOTIDE SEQUENCE [LARGE SCALE GENOMIC DNA]</scope>
    <source>
        <strain evidence="8">DB-1506</strain>
    </source>
</reference>
<dbReference type="Pfam" id="PF06629">
    <property type="entry name" value="MipA"/>
    <property type="match status" value="1"/>
</dbReference>
<evidence type="ECO:0000256" key="2">
    <source>
        <dbReference type="ARBA" id="ARBA00005722"/>
    </source>
</evidence>
<comment type="similarity">
    <text evidence="2">Belongs to the MipA/OmpV family.</text>
</comment>
<feature type="region of interest" description="Disordered" evidence="6">
    <location>
        <begin position="1"/>
        <end position="59"/>
    </location>
</feature>